<dbReference type="AlphaFoldDB" id="A0A1M5PPK6"/>
<dbReference type="InterPro" id="IPR026870">
    <property type="entry name" value="Zinc_ribbon_dom"/>
</dbReference>
<evidence type="ECO:0000313" key="3">
    <source>
        <dbReference type="EMBL" id="SHH03193.1"/>
    </source>
</evidence>
<evidence type="ECO:0000313" key="4">
    <source>
        <dbReference type="Proteomes" id="UP000184520"/>
    </source>
</evidence>
<evidence type="ECO:0000259" key="2">
    <source>
        <dbReference type="Pfam" id="PF13240"/>
    </source>
</evidence>
<dbReference type="OrthoDB" id="7041927at2"/>
<sequence>MSDIDYTSYTLEELLDCQQQLDANAHPERAAQIALLIKDRAKSQKVQRVTMADDYGNIASVKTGRAPSLGRGLSELFGGSLFGLILLTGTSDDNIGVTLVAYFVIASAVVAGCYHIYNALSENRFSAQDIVAPGKETDPFDRFVMGKQHQKSSTELFCTHCGASIAAQYMFCPKCGKEQRKE</sequence>
<feature type="domain" description="Zinc-ribbon" evidence="2">
    <location>
        <begin position="157"/>
        <end position="178"/>
    </location>
</feature>
<dbReference type="Proteomes" id="UP000184520">
    <property type="component" value="Unassembled WGS sequence"/>
</dbReference>
<organism evidence="3 4">
    <name type="scientific">Marisediminitalea aggregata</name>
    <dbReference type="NCBI Taxonomy" id="634436"/>
    <lineage>
        <taxon>Bacteria</taxon>
        <taxon>Pseudomonadati</taxon>
        <taxon>Pseudomonadota</taxon>
        <taxon>Gammaproteobacteria</taxon>
        <taxon>Alteromonadales</taxon>
        <taxon>Alteromonadaceae</taxon>
        <taxon>Marisediminitalea</taxon>
    </lineage>
</organism>
<keyword evidence="1" id="KW-0472">Membrane</keyword>
<keyword evidence="1" id="KW-1133">Transmembrane helix</keyword>
<protein>
    <submittedName>
        <fullName evidence="3">Zinc-ribbon domain-containing protein</fullName>
    </submittedName>
</protein>
<keyword evidence="1" id="KW-0812">Transmembrane</keyword>
<feature type="transmembrane region" description="Helical" evidence="1">
    <location>
        <begin position="72"/>
        <end position="89"/>
    </location>
</feature>
<gene>
    <name evidence="3" type="ORF">SAMN05216361_3527</name>
</gene>
<feature type="transmembrane region" description="Helical" evidence="1">
    <location>
        <begin position="95"/>
        <end position="117"/>
    </location>
</feature>
<keyword evidence="4" id="KW-1185">Reference proteome</keyword>
<dbReference type="STRING" id="634436.SAMN05216361_3527"/>
<proteinExistence type="predicted"/>
<dbReference type="RefSeq" id="WP_073324503.1">
    <property type="nucleotide sequence ID" value="NZ_FQWD01000006.1"/>
</dbReference>
<dbReference type="EMBL" id="FQWD01000006">
    <property type="protein sequence ID" value="SHH03193.1"/>
    <property type="molecule type" value="Genomic_DNA"/>
</dbReference>
<reference evidence="4" key="1">
    <citation type="submission" date="2016-11" db="EMBL/GenBank/DDBJ databases">
        <authorList>
            <person name="Varghese N."/>
            <person name="Submissions S."/>
        </authorList>
    </citation>
    <scope>NUCLEOTIDE SEQUENCE [LARGE SCALE GENOMIC DNA]</scope>
    <source>
        <strain evidence="4">CGMCC 1.8995</strain>
    </source>
</reference>
<name>A0A1M5PPK6_9ALTE</name>
<accession>A0A1M5PPK6</accession>
<dbReference type="Pfam" id="PF13240">
    <property type="entry name" value="Zn_Ribbon_1"/>
    <property type="match status" value="1"/>
</dbReference>
<evidence type="ECO:0000256" key="1">
    <source>
        <dbReference type="SAM" id="Phobius"/>
    </source>
</evidence>